<gene>
    <name evidence="1" type="ORF">BSO21_26580</name>
</gene>
<comment type="caution">
    <text evidence="1">The sequence shown here is derived from an EMBL/GenBank/DDBJ whole genome shotgun (WGS) entry which is preliminary data.</text>
</comment>
<reference evidence="1 2" key="1">
    <citation type="submission" date="2016-11" db="EMBL/GenBank/DDBJ databases">
        <title>Paenibacillus species isolates.</title>
        <authorList>
            <person name="Beno S.M."/>
        </authorList>
    </citation>
    <scope>NUCLEOTIDE SEQUENCE [LARGE SCALE GENOMIC DNA]</scope>
    <source>
        <strain evidence="1 2">FSL H7-0433</strain>
    </source>
</reference>
<name>A0ABX3GH23_9BACL</name>
<keyword evidence="2" id="KW-1185">Reference proteome</keyword>
<protein>
    <recommendedName>
        <fullName evidence="3">Replication initiation protein</fullName>
    </recommendedName>
</protein>
<dbReference type="RefSeq" id="WP_076220190.1">
    <property type="nucleotide sequence ID" value="NZ_MPVM01000036.1"/>
</dbReference>
<evidence type="ECO:0008006" key="3">
    <source>
        <dbReference type="Google" id="ProtNLM"/>
    </source>
</evidence>
<organism evidence="1 2">
    <name type="scientific">Paenibacillus odorifer</name>
    <dbReference type="NCBI Taxonomy" id="189426"/>
    <lineage>
        <taxon>Bacteria</taxon>
        <taxon>Bacillati</taxon>
        <taxon>Bacillota</taxon>
        <taxon>Bacilli</taxon>
        <taxon>Bacillales</taxon>
        <taxon>Paenibacillaceae</taxon>
        <taxon>Paenibacillus</taxon>
    </lineage>
</organism>
<evidence type="ECO:0000313" key="2">
    <source>
        <dbReference type="Proteomes" id="UP000187158"/>
    </source>
</evidence>
<dbReference type="Proteomes" id="UP000187158">
    <property type="component" value="Unassembled WGS sequence"/>
</dbReference>
<dbReference type="EMBL" id="MPVP01000266">
    <property type="protein sequence ID" value="OMD18384.1"/>
    <property type="molecule type" value="Genomic_DNA"/>
</dbReference>
<sequence length="286" mass="33890">MEGVQVSIDRIVVEFTDVYWDFFNPFQLRLREYLNANLRLKEKGFKYHLHVRDRGHYLHISYQLTFVPKSRKNTLRIECHPDSLVHFYSWLKPIKDYAREILFVRCDVAFDIPLPISELFTLSLTGRNMHTWQGTRYSNKKHQRQVAGYSRVYDKKCQLMSRHRKVIEGELTRFEIVYAPDEKIPLEAIIQFPPKFNRFYLCTHLTHPEHLKPKQRERVSGLMSGELQQKDVSGYYRRLIVEEMRERPTLNFDEVAAAQWKEAITLPCAVLCGQINHLPVQVSHAG</sequence>
<accession>A0ABX3GH23</accession>
<proteinExistence type="predicted"/>
<evidence type="ECO:0000313" key="1">
    <source>
        <dbReference type="EMBL" id="OMD18384.1"/>
    </source>
</evidence>